<evidence type="ECO:0000256" key="4">
    <source>
        <dbReference type="ARBA" id="ARBA00022475"/>
    </source>
</evidence>
<keyword evidence="3" id="KW-0813">Transport</keyword>
<dbReference type="CDD" id="cd06550">
    <property type="entry name" value="TM_ABC_iron-siderophores_like"/>
    <property type="match status" value="1"/>
</dbReference>
<accession>A0A268S413</accession>
<feature type="transmembrane region" description="Helical" evidence="8">
    <location>
        <begin position="246"/>
        <end position="275"/>
    </location>
</feature>
<evidence type="ECO:0000256" key="7">
    <source>
        <dbReference type="ARBA" id="ARBA00023136"/>
    </source>
</evidence>
<dbReference type="FunFam" id="1.10.3470.10:FF:000001">
    <property type="entry name" value="Vitamin B12 ABC transporter permease BtuC"/>
    <property type="match status" value="1"/>
</dbReference>
<comment type="caution">
    <text evidence="9">The sequence shown here is derived from an EMBL/GenBank/DDBJ whole genome shotgun (WGS) entry which is preliminary data.</text>
</comment>
<dbReference type="InterPro" id="IPR037294">
    <property type="entry name" value="ABC_BtuC-like"/>
</dbReference>
<comment type="similarity">
    <text evidence="2">Belongs to the binding-protein-dependent transport system permease family. FecCD subfamily.</text>
</comment>
<keyword evidence="6 8" id="KW-1133">Transmembrane helix</keyword>
<dbReference type="AlphaFoldDB" id="A0A268S413"/>
<feature type="transmembrane region" description="Helical" evidence="8">
    <location>
        <begin position="127"/>
        <end position="146"/>
    </location>
</feature>
<feature type="transmembrane region" description="Helical" evidence="8">
    <location>
        <begin position="315"/>
        <end position="333"/>
    </location>
</feature>
<evidence type="ECO:0000256" key="5">
    <source>
        <dbReference type="ARBA" id="ARBA00022692"/>
    </source>
</evidence>
<dbReference type="PANTHER" id="PTHR30472">
    <property type="entry name" value="FERRIC ENTEROBACTIN TRANSPORT SYSTEM PERMEASE PROTEIN"/>
    <property type="match status" value="1"/>
</dbReference>
<keyword evidence="4" id="KW-1003">Cell membrane</keyword>
<keyword evidence="7 8" id="KW-0472">Membrane</keyword>
<evidence type="ECO:0000256" key="8">
    <source>
        <dbReference type="SAM" id="Phobius"/>
    </source>
</evidence>
<gene>
    <name evidence="9" type="ORF">CHH61_07345</name>
</gene>
<name>A0A268S413_SHOCL</name>
<dbReference type="InterPro" id="IPR000522">
    <property type="entry name" value="ABC_transptr_permease_BtuC"/>
</dbReference>
<dbReference type="GO" id="GO:0005886">
    <property type="term" value="C:plasma membrane"/>
    <property type="evidence" value="ECO:0007669"/>
    <property type="project" value="UniProtKB-SubCell"/>
</dbReference>
<reference evidence="9 10" key="1">
    <citation type="submission" date="2017-07" db="EMBL/GenBank/DDBJ databases">
        <title>Isolation and whole genome analysis of endospore-forming bacteria from heroin.</title>
        <authorList>
            <person name="Kalinowski J."/>
            <person name="Ahrens B."/>
            <person name="Al-Dilaimi A."/>
            <person name="Winkler A."/>
            <person name="Wibberg D."/>
            <person name="Schleenbecker U."/>
            <person name="Ruckert C."/>
            <person name="Wolfel R."/>
            <person name="Grass G."/>
        </authorList>
    </citation>
    <scope>NUCLEOTIDE SEQUENCE [LARGE SCALE GENOMIC DNA]</scope>
    <source>
        <strain evidence="9 10">7523-2</strain>
    </source>
</reference>
<dbReference type="SUPFAM" id="SSF81345">
    <property type="entry name" value="ABC transporter involved in vitamin B12 uptake, BtuC"/>
    <property type="match status" value="1"/>
</dbReference>
<feature type="transmembrane region" description="Helical" evidence="8">
    <location>
        <begin position="97"/>
        <end position="120"/>
    </location>
</feature>
<evidence type="ECO:0000256" key="6">
    <source>
        <dbReference type="ARBA" id="ARBA00022989"/>
    </source>
</evidence>
<dbReference type="EMBL" id="NPBS01000032">
    <property type="protein sequence ID" value="PAF26676.1"/>
    <property type="molecule type" value="Genomic_DNA"/>
</dbReference>
<dbReference type="Proteomes" id="UP000216133">
    <property type="component" value="Unassembled WGS sequence"/>
</dbReference>
<feature type="transmembrane region" description="Helical" evidence="8">
    <location>
        <begin position="158"/>
        <end position="180"/>
    </location>
</feature>
<feature type="transmembrane region" description="Helical" evidence="8">
    <location>
        <begin position="201"/>
        <end position="219"/>
    </location>
</feature>
<comment type="subcellular location">
    <subcellularLocation>
        <location evidence="1">Cell membrane</location>
        <topology evidence="1">Multi-pass membrane protein</topology>
    </subcellularLocation>
</comment>
<protein>
    <submittedName>
        <fullName evidence="9">Ferrichrome ABC transporter permease</fullName>
    </submittedName>
</protein>
<feature type="transmembrane region" description="Helical" evidence="8">
    <location>
        <begin position="71"/>
        <end position="91"/>
    </location>
</feature>
<dbReference type="GO" id="GO:0022857">
    <property type="term" value="F:transmembrane transporter activity"/>
    <property type="evidence" value="ECO:0007669"/>
    <property type="project" value="InterPro"/>
</dbReference>
<dbReference type="GO" id="GO:0033214">
    <property type="term" value="P:siderophore-iron import into cell"/>
    <property type="evidence" value="ECO:0007669"/>
    <property type="project" value="TreeGrafter"/>
</dbReference>
<dbReference type="Pfam" id="PF01032">
    <property type="entry name" value="FecCD"/>
    <property type="match status" value="1"/>
</dbReference>
<evidence type="ECO:0000313" key="9">
    <source>
        <dbReference type="EMBL" id="PAF26676.1"/>
    </source>
</evidence>
<evidence type="ECO:0000256" key="1">
    <source>
        <dbReference type="ARBA" id="ARBA00004651"/>
    </source>
</evidence>
<sequence length="343" mass="36371">MWINGGAFRPARRNAIFLAIGFVGLIAAIGWCSLAIGAKSMEWSTVIQALFQFDPGNTDHQVVWRTRLPRFAGAALIGASLAVSGALMQGITRNYLASPSIMGVTDGSLFMITVLMAWLPRASGLEMILFSLVGSAVGAGAVFGVASLLPHGFSPVRLAILGTIMGTFLGGVAQAIAVYFQVSQNVSFWYSARLHQMEPSLLALALPFCVAGTLLALSLSRQITALALGDEVSAGIGQRTRLIKRLAFLAVVILTGISVALAGKIAFVGLAIPHIARFLFGYDYRKIIPASAVLGAMFLPLCDVASRLVNFPFETPVGIMTSFVGVPFLLYLIKTKGGKRHAL</sequence>
<evidence type="ECO:0000256" key="2">
    <source>
        <dbReference type="ARBA" id="ARBA00007935"/>
    </source>
</evidence>
<evidence type="ECO:0000313" key="10">
    <source>
        <dbReference type="Proteomes" id="UP000216133"/>
    </source>
</evidence>
<proteinExistence type="inferred from homology"/>
<evidence type="ECO:0000256" key="3">
    <source>
        <dbReference type="ARBA" id="ARBA00022448"/>
    </source>
</evidence>
<organism evidence="9 10">
    <name type="scientific">Shouchella clausii</name>
    <name type="common">Alkalihalobacillus clausii</name>
    <dbReference type="NCBI Taxonomy" id="79880"/>
    <lineage>
        <taxon>Bacteria</taxon>
        <taxon>Bacillati</taxon>
        <taxon>Bacillota</taxon>
        <taxon>Bacilli</taxon>
        <taxon>Bacillales</taxon>
        <taxon>Bacillaceae</taxon>
        <taxon>Shouchella</taxon>
    </lineage>
</organism>
<keyword evidence="5 8" id="KW-0812">Transmembrane</keyword>
<feature type="transmembrane region" description="Helical" evidence="8">
    <location>
        <begin position="15"/>
        <end position="38"/>
    </location>
</feature>
<dbReference type="Gene3D" id="1.10.3470.10">
    <property type="entry name" value="ABC transporter involved in vitamin B12 uptake, BtuC"/>
    <property type="match status" value="1"/>
</dbReference>
<dbReference type="PANTHER" id="PTHR30472:SF30">
    <property type="entry name" value="IRON-UPTAKE SYSTEM PERMEASE PROTEIN FEUB"/>
    <property type="match status" value="1"/>
</dbReference>